<dbReference type="AlphaFoldDB" id="A0A5R9KZA4"/>
<organism evidence="1 2">
    <name type="scientific">Dyadobacter luticola</name>
    <dbReference type="NCBI Taxonomy" id="1979387"/>
    <lineage>
        <taxon>Bacteria</taxon>
        <taxon>Pseudomonadati</taxon>
        <taxon>Bacteroidota</taxon>
        <taxon>Cytophagia</taxon>
        <taxon>Cytophagales</taxon>
        <taxon>Spirosomataceae</taxon>
        <taxon>Dyadobacter</taxon>
    </lineage>
</organism>
<gene>
    <name evidence="1" type="ORF">FEN17_19035</name>
</gene>
<accession>A0A5R9KZA4</accession>
<protein>
    <submittedName>
        <fullName evidence="1">Uncharacterized protein</fullName>
    </submittedName>
</protein>
<dbReference type="RefSeq" id="WP_138366892.1">
    <property type="nucleotide sequence ID" value="NZ_VCEJ01000004.1"/>
</dbReference>
<keyword evidence="2" id="KW-1185">Reference proteome</keyword>
<dbReference type="OrthoDB" id="9969657at2"/>
<sequence>MTLYSLAVRVKEIIDLRTEYEETKDQQILLSLNDRSGDLNMLADSIISAYQIAGVGETHEVFVDVDEFGC</sequence>
<dbReference type="Proteomes" id="UP000306402">
    <property type="component" value="Unassembled WGS sequence"/>
</dbReference>
<proteinExistence type="predicted"/>
<evidence type="ECO:0000313" key="1">
    <source>
        <dbReference type="EMBL" id="TLV01521.1"/>
    </source>
</evidence>
<comment type="caution">
    <text evidence="1">The sequence shown here is derived from an EMBL/GenBank/DDBJ whole genome shotgun (WGS) entry which is preliminary data.</text>
</comment>
<evidence type="ECO:0000313" key="2">
    <source>
        <dbReference type="Proteomes" id="UP000306402"/>
    </source>
</evidence>
<dbReference type="EMBL" id="VCEJ01000004">
    <property type="protein sequence ID" value="TLV01521.1"/>
    <property type="molecule type" value="Genomic_DNA"/>
</dbReference>
<name>A0A5R9KZA4_9BACT</name>
<reference evidence="1 2" key="1">
    <citation type="submission" date="2019-05" db="EMBL/GenBank/DDBJ databases">
        <authorList>
            <person name="Qu J.-H."/>
        </authorList>
    </citation>
    <scope>NUCLEOTIDE SEQUENCE [LARGE SCALE GENOMIC DNA]</scope>
    <source>
        <strain evidence="1 2">T17</strain>
    </source>
</reference>